<dbReference type="InterPro" id="IPR006121">
    <property type="entry name" value="HMA_dom"/>
</dbReference>
<dbReference type="EMBL" id="SNWP01000011">
    <property type="protein sequence ID" value="TDO27115.1"/>
    <property type="molecule type" value="Genomic_DNA"/>
</dbReference>
<dbReference type="SUPFAM" id="SSF55008">
    <property type="entry name" value="HMA, heavy metal-associated domain"/>
    <property type="match status" value="1"/>
</dbReference>
<dbReference type="AlphaFoldDB" id="A0A4R6IZ18"/>
<feature type="domain" description="HMA" evidence="1">
    <location>
        <begin position="21"/>
        <end position="88"/>
    </location>
</feature>
<gene>
    <name evidence="2" type="ORF">BC659_2434</name>
</gene>
<name>A0A4R6IZ18_9BACT</name>
<dbReference type="Pfam" id="PF00403">
    <property type="entry name" value="HMA"/>
    <property type="match status" value="1"/>
</dbReference>
<evidence type="ECO:0000313" key="3">
    <source>
        <dbReference type="Proteomes" id="UP000295741"/>
    </source>
</evidence>
<dbReference type="GO" id="GO:0046872">
    <property type="term" value="F:metal ion binding"/>
    <property type="evidence" value="ECO:0007669"/>
    <property type="project" value="InterPro"/>
</dbReference>
<dbReference type="Proteomes" id="UP000295741">
    <property type="component" value="Unassembled WGS sequence"/>
</dbReference>
<dbReference type="RefSeq" id="WP_133474978.1">
    <property type="nucleotide sequence ID" value="NZ_SNWP01000011.1"/>
</dbReference>
<evidence type="ECO:0000313" key="2">
    <source>
        <dbReference type="EMBL" id="TDO27115.1"/>
    </source>
</evidence>
<reference evidence="2 3" key="1">
    <citation type="submission" date="2019-03" db="EMBL/GenBank/DDBJ databases">
        <title>Genomic Encyclopedia of Archaeal and Bacterial Type Strains, Phase II (KMG-II): from individual species to whole genera.</title>
        <authorList>
            <person name="Goeker M."/>
        </authorList>
    </citation>
    <scope>NUCLEOTIDE SEQUENCE [LARGE SCALE GENOMIC DNA]</scope>
    <source>
        <strain evidence="2 3">DSM 28323</strain>
    </source>
</reference>
<dbReference type="OrthoDB" id="667084at2"/>
<dbReference type="Gene3D" id="3.30.70.100">
    <property type="match status" value="1"/>
</dbReference>
<organism evidence="2 3">
    <name type="scientific">Sediminibacterium goheungense</name>
    <dbReference type="NCBI Taxonomy" id="1086393"/>
    <lineage>
        <taxon>Bacteria</taxon>
        <taxon>Pseudomonadati</taxon>
        <taxon>Bacteroidota</taxon>
        <taxon>Chitinophagia</taxon>
        <taxon>Chitinophagales</taxon>
        <taxon>Chitinophagaceae</taxon>
        <taxon>Sediminibacterium</taxon>
    </lineage>
</organism>
<dbReference type="InterPro" id="IPR036163">
    <property type="entry name" value="HMA_dom_sf"/>
</dbReference>
<sequence length="169" mass="18609">MKKLIIFFLLCISVGGYAQVKKVNLRASGLTCAMCSKAVFKSLSDVPFVDKIQVDIQQSTYEVYFKEGTQVNFDALSKAVIDAGFSVDELKVTSNFNGFKVQKGAKLELGNQTLQFINANDQTLTGEKTFTLIDKGFVSAQQFKKYKLTAGKAYGTGFADGKRVYHAIL</sequence>
<dbReference type="CDD" id="cd00371">
    <property type="entry name" value="HMA"/>
    <property type="match status" value="1"/>
</dbReference>
<protein>
    <submittedName>
        <fullName evidence="2">Copper chaperone CopZ</fullName>
    </submittedName>
</protein>
<evidence type="ECO:0000259" key="1">
    <source>
        <dbReference type="PROSITE" id="PS50846"/>
    </source>
</evidence>
<comment type="caution">
    <text evidence="2">The sequence shown here is derived from an EMBL/GenBank/DDBJ whole genome shotgun (WGS) entry which is preliminary data.</text>
</comment>
<dbReference type="PROSITE" id="PS50846">
    <property type="entry name" value="HMA_2"/>
    <property type="match status" value="1"/>
</dbReference>
<keyword evidence="3" id="KW-1185">Reference proteome</keyword>
<proteinExistence type="predicted"/>
<accession>A0A4R6IZ18</accession>